<comment type="caution">
    <text evidence="3">The sequence shown here is derived from an EMBL/GenBank/DDBJ whole genome shotgun (WGS) entry which is preliminary data.</text>
</comment>
<sequence>MEQNIVRELKPNYFGKRRRSCQQTPVIGVGKESRAYHGHLGMVTGKESLPATNGVGAVAESRACQRAPVLAATEGRDNVEAMVELTNPRDHERCLGFVKAKITGEAKTKLLARTAVDSWEGVRDVLDENYVLANEKVLLVVRSKSQGFRGLCCLVEAVLEEESNMVREKQLVNKEHVNIGRMRVANDRITCGNCNKVGHRTEKSFLKQEIKTERQVQLGIVCYKCGRCGHMRINCRMGEKREVNTAQPTRRESGK</sequence>
<keyword evidence="1" id="KW-0863">Zinc-finger</keyword>
<organism evidence="3 4">
    <name type="scientific">Dryococelus australis</name>
    <dbReference type="NCBI Taxonomy" id="614101"/>
    <lineage>
        <taxon>Eukaryota</taxon>
        <taxon>Metazoa</taxon>
        <taxon>Ecdysozoa</taxon>
        <taxon>Arthropoda</taxon>
        <taxon>Hexapoda</taxon>
        <taxon>Insecta</taxon>
        <taxon>Pterygota</taxon>
        <taxon>Neoptera</taxon>
        <taxon>Polyneoptera</taxon>
        <taxon>Phasmatodea</taxon>
        <taxon>Verophasmatodea</taxon>
        <taxon>Anareolatae</taxon>
        <taxon>Phasmatidae</taxon>
        <taxon>Eurycanthinae</taxon>
        <taxon>Dryococelus</taxon>
    </lineage>
</organism>
<feature type="domain" description="CCHC-type" evidence="2">
    <location>
        <begin position="222"/>
        <end position="236"/>
    </location>
</feature>
<name>A0ABQ9HJ77_9NEOP</name>
<evidence type="ECO:0000313" key="4">
    <source>
        <dbReference type="Proteomes" id="UP001159363"/>
    </source>
</evidence>
<dbReference type="PROSITE" id="PS50158">
    <property type="entry name" value="ZF_CCHC"/>
    <property type="match status" value="1"/>
</dbReference>
<keyword evidence="4" id="KW-1185">Reference proteome</keyword>
<gene>
    <name evidence="3" type="ORF">PR048_016255</name>
</gene>
<reference evidence="3 4" key="1">
    <citation type="submission" date="2023-02" db="EMBL/GenBank/DDBJ databases">
        <title>LHISI_Scaffold_Assembly.</title>
        <authorList>
            <person name="Stuart O.P."/>
            <person name="Cleave R."/>
            <person name="Magrath M.J.L."/>
            <person name="Mikheyev A.S."/>
        </authorList>
    </citation>
    <scope>NUCLEOTIDE SEQUENCE [LARGE SCALE GENOMIC DNA]</scope>
    <source>
        <strain evidence="3">Daus_M_001</strain>
        <tissue evidence="3">Leg muscle</tissue>
    </source>
</reference>
<keyword evidence="1" id="KW-0479">Metal-binding</keyword>
<dbReference type="Gene3D" id="4.10.60.10">
    <property type="entry name" value="Zinc finger, CCHC-type"/>
    <property type="match status" value="1"/>
</dbReference>
<evidence type="ECO:0000256" key="1">
    <source>
        <dbReference type="PROSITE-ProRule" id="PRU00047"/>
    </source>
</evidence>
<dbReference type="Proteomes" id="UP001159363">
    <property type="component" value="Chromosome 4"/>
</dbReference>
<accession>A0ABQ9HJ77</accession>
<dbReference type="SUPFAM" id="SSF57756">
    <property type="entry name" value="Retrovirus zinc finger-like domains"/>
    <property type="match status" value="1"/>
</dbReference>
<protein>
    <recommendedName>
        <fullName evidence="2">CCHC-type domain-containing protein</fullName>
    </recommendedName>
</protein>
<dbReference type="InterPro" id="IPR036875">
    <property type="entry name" value="Znf_CCHC_sf"/>
</dbReference>
<dbReference type="InterPro" id="IPR001878">
    <property type="entry name" value="Znf_CCHC"/>
</dbReference>
<dbReference type="EMBL" id="JARBHB010000005">
    <property type="protein sequence ID" value="KAJ8884398.1"/>
    <property type="molecule type" value="Genomic_DNA"/>
</dbReference>
<keyword evidence="1" id="KW-0862">Zinc</keyword>
<evidence type="ECO:0000259" key="2">
    <source>
        <dbReference type="PROSITE" id="PS50158"/>
    </source>
</evidence>
<proteinExistence type="predicted"/>
<evidence type="ECO:0000313" key="3">
    <source>
        <dbReference type="EMBL" id="KAJ8884398.1"/>
    </source>
</evidence>